<dbReference type="UniPathway" id="UPA00120">
    <property type="reaction ID" value="UER00203"/>
</dbReference>
<dbReference type="PANTHER" id="PTHR38041">
    <property type="entry name" value="CHORISMATE MUTASE"/>
    <property type="match status" value="1"/>
</dbReference>
<reference evidence="7 8" key="1">
    <citation type="journal article" date="2019" name="Emerg. Microbes Infect.">
        <title>Comprehensive subspecies identification of 175 nontuberculous mycobacteria species based on 7547 genomic profiles.</title>
        <authorList>
            <person name="Matsumoto Y."/>
            <person name="Kinjo T."/>
            <person name="Motooka D."/>
            <person name="Nabeya D."/>
            <person name="Jung N."/>
            <person name="Uechi K."/>
            <person name="Horii T."/>
            <person name="Iida T."/>
            <person name="Fujita J."/>
            <person name="Nakamura S."/>
        </authorList>
    </citation>
    <scope>NUCLEOTIDE SEQUENCE [LARGE SCALE GENOMIC DNA]</scope>
    <source>
        <strain evidence="7 8">JCM 18538</strain>
    </source>
</reference>
<organism evidence="7 8">
    <name type="scientific">Mycolicibacterium arabiense</name>
    <dbReference type="NCBI Taxonomy" id="1286181"/>
    <lineage>
        <taxon>Bacteria</taxon>
        <taxon>Bacillati</taxon>
        <taxon>Actinomycetota</taxon>
        <taxon>Actinomycetes</taxon>
        <taxon>Mycobacteriales</taxon>
        <taxon>Mycobacteriaceae</taxon>
        <taxon>Mycolicibacterium</taxon>
    </lineage>
</organism>
<geneLocation type="plasmid" evidence="8">
    <name>pjcm18538 dna</name>
</geneLocation>
<gene>
    <name evidence="7" type="ORF">MARA_51580</name>
</gene>
<dbReference type="PANTHER" id="PTHR38041:SF2">
    <property type="entry name" value="SECRETED CHORISMATE MUTASE"/>
    <property type="match status" value="1"/>
</dbReference>
<dbReference type="NCBIfam" id="TIGR01806">
    <property type="entry name" value="CM_mono2"/>
    <property type="match status" value="1"/>
</dbReference>
<dbReference type="GO" id="GO:0004106">
    <property type="term" value="F:chorismate mutase activity"/>
    <property type="evidence" value="ECO:0007669"/>
    <property type="project" value="UniProtKB-EC"/>
</dbReference>
<evidence type="ECO:0000256" key="1">
    <source>
        <dbReference type="ARBA" id="ARBA00004817"/>
    </source>
</evidence>
<comment type="pathway">
    <text evidence="1">Metabolic intermediate biosynthesis; prephenate biosynthesis; prephenate from chorismate: step 1/1.</text>
</comment>
<dbReference type="EC" id="5.4.99.5" evidence="2"/>
<evidence type="ECO:0000256" key="4">
    <source>
        <dbReference type="ARBA" id="ARBA00023235"/>
    </source>
</evidence>
<evidence type="ECO:0000256" key="5">
    <source>
        <dbReference type="SAM" id="SignalP"/>
    </source>
</evidence>
<dbReference type="Gene3D" id="1.20.59.10">
    <property type="entry name" value="Chorismate mutase"/>
    <property type="match status" value="1"/>
</dbReference>
<dbReference type="AlphaFoldDB" id="A0A7I7S5D1"/>
<dbReference type="Proteomes" id="UP000467428">
    <property type="component" value="Chromosome"/>
</dbReference>
<feature type="signal peptide" evidence="5">
    <location>
        <begin position="1"/>
        <end position="19"/>
    </location>
</feature>
<feature type="chain" id="PRO_5029494605" description="chorismate mutase" evidence="5">
    <location>
        <begin position="20"/>
        <end position="180"/>
    </location>
</feature>
<dbReference type="InterPro" id="IPR036263">
    <property type="entry name" value="Chorismate_II_sf"/>
</dbReference>
<evidence type="ECO:0000256" key="2">
    <source>
        <dbReference type="ARBA" id="ARBA00012404"/>
    </source>
</evidence>
<keyword evidence="8" id="KW-1185">Reference proteome</keyword>
<dbReference type="KEGG" id="marz:MARA_51580"/>
<evidence type="ECO:0000256" key="3">
    <source>
        <dbReference type="ARBA" id="ARBA00022729"/>
    </source>
</evidence>
<keyword evidence="3 5" id="KW-0732">Signal</keyword>
<sequence length="180" mass="19008">MLTIGLVVAVCGAVPAAHADEPGPLFRLVDTAAQRLLTADPVAASKWVDGGQIVDPARVGQVLDAVGADARTRGIDEAYVRRAFENQIHATEGIQFTRFGQWKFDPAVAPTAAPDLSQSRTAIDGFNETMVAEMAAQWGVLRGAGCRVALDEARASVIAQRALDPLYDRALDVATGSYCG</sequence>
<dbReference type="NCBIfam" id="NF006741">
    <property type="entry name" value="PRK09269.1"/>
    <property type="match status" value="1"/>
</dbReference>
<feature type="domain" description="Chorismate mutase" evidence="6">
    <location>
        <begin position="27"/>
        <end position="98"/>
    </location>
</feature>
<evidence type="ECO:0000259" key="6">
    <source>
        <dbReference type="SMART" id="SM00830"/>
    </source>
</evidence>
<dbReference type="InterPro" id="IPR008240">
    <property type="entry name" value="Chorismate_mutase_periplasmic"/>
</dbReference>
<dbReference type="InterPro" id="IPR051331">
    <property type="entry name" value="Chorismate_mutase-related"/>
</dbReference>
<dbReference type="InterPro" id="IPR036979">
    <property type="entry name" value="CM_dom_sf"/>
</dbReference>
<dbReference type="GO" id="GO:0009697">
    <property type="term" value="P:salicylic acid biosynthetic process"/>
    <property type="evidence" value="ECO:0007669"/>
    <property type="project" value="TreeGrafter"/>
</dbReference>
<protein>
    <recommendedName>
        <fullName evidence="2">chorismate mutase</fullName>
        <ecNumber evidence="2">5.4.99.5</ecNumber>
    </recommendedName>
</protein>
<dbReference type="InterPro" id="IPR002701">
    <property type="entry name" value="CM_II_prokaryot"/>
</dbReference>
<dbReference type="SUPFAM" id="SSF48600">
    <property type="entry name" value="Chorismate mutase II"/>
    <property type="match status" value="1"/>
</dbReference>
<keyword evidence="4" id="KW-0413">Isomerase</keyword>
<dbReference type="Pfam" id="PF01817">
    <property type="entry name" value="CM_2"/>
    <property type="match status" value="1"/>
</dbReference>
<evidence type="ECO:0000313" key="8">
    <source>
        <dbReference type="Proteomes" id="UP000467428"/>
    </source>
</evidence>
<name>A0A7I7S5D1_9MYCO</name>
<proteinExistence type="predicted"/>
<dbReference type="SMART" id="SM00830">
    <property type="entry name" value="CM_2"/>
    <property type="match status" value="1"/>
</dbReference>
<dbReference type="EMBL" id="AP022593">
    <property type="protein sequence ID" value="BBY51690.1"/>
    <property type="molecule type" value="Genomic_DNA"/>
</dbReference>
<accession>A0A7I7S5D1</accession>
<evidence type="ECO:0000313" key="7">
    <source>
        <dbReference type="EMBL" id="BBY51690.1"/>
    </source>
</evidence>
<dbReference type="GO" id="GO:0046417">
    <property type="term" value="P:chorismate metabolic process"/>
    <property type="evidence" value="ECO:0007669"/>
    <property type="project" value="InterPro"/>
</dbReference>